<evidence type="ECO:0000256" key="3">
    <source>
        <dbReference type="SAM" id="MobiDB-lite"/>
    </source>
</evidence>
<dbReference type="InterPro" id="IPR053039">
    <property type="entry name" value="Polarity_Bud-Selection_Reg"/>
</dbReference>
<reference evidence="5 6" key="1">
    <citation type="journal article" date="2018" name="Sci. Rep.">
        <title>Comparative genomics provides insights into the lifestyle and reveals functional heterogeneity of dark septate endophytic fungi.</title>
        <authorList>
            <person name="Knapp D.G."/>
            <person name="Nemeth J.B."/>
            <person name="Barry K."/>
            <person name="Hainaut M."/>
            <person name="Henrissat B."/>
            <person name="Johnson J."/>
            <person name="Kuo A."/>
            <person name="Lim J.H.P."/>
            <person name="Lipzen A."/>
            <person name="Nolan M."/>
            <person name="Ohm R.A."/>
            <person name="Tamas L."/>
            <person name="Grigoriev I.V."/>
            <person name="Spatafora J.W."/>
            <person name="Nagy L.G."/>
            <person name="Kovacs G.M."/>
        </authorList>
    </citation>
    <scope>NUCLEOTIDE SEQUENCE [LARGE SCALE GENOMIC DNA]</scope>
    <source>
        <strain evidence="5 6">DSE2036</strain>
    </source>
</reference>
<evidence type="ECO:0000256" key="2">
    <source>
        <dbReference type="PROSITE-ProRule" id="PRU00192"/>
    </source>
</evidence>
<feature type="compositionally biased region" description="Polar residues" evidence="3">
    <location>
        <begin position="716"/>
        <end position="727"/>
    </location>
</feature>
<feature type="compositionally biased region" description="Basic and acidic residues" evidence="3">
    <location>
        <begin position="538"/>
        <end position="548"/>
    </location>
</feature>
<feature type="compositionally biased region" description="Low complexity" evidence="3">
    <location>
        <begin position="980"/>
        <end position="991"/>
    </location>
</feature>
<dbReference type="GO" id="GO:0051286">
    <property type="term" value="C:cell tip"/>
    <property type="evidence" value="ECO:0007669"/>
    <property type="project" value="TreeGrafter"/>
</dbReference>
<evidence type="ECO:0000259" key="4">
    <source>
        <dbReference type="PROSITE" id="PS50002"/>
    </source>
</evidence>
<feature type="region of interest" description="Disordered" evidence="3">
    <location>
        <begin position="506"/>
        <end position="998"/>
    </location>
</feature>
<name>A0A2V1DTS2_9PLEO</name>
<feature type="compositionally biased region" description="Low complexity" evidence="3">
    <location>
        <begin position="125"/>
        <end position="134"/>
    </location>
</feature>
<feature type="region of interest" description="Disordered" evidence="3">
    <location>
        <begin position="1"/>
        <end position="255"/>
    </location>
</feature>
<feature type="compositionally biased region" description="Low complexity" evidence="3">
    <location>
        <begin position="521"/>
        <end position="537"/>
    </location>
</feature>
<feature type="domain" description="SH3" evidence="4">
    <location>
        <begin position="392"/>
        <end position="453"/>
    </location>
</feature>
<dbReference type="Proteomes" id="UP000244855">
    <property type="component" value="Unassembled WGS sequence"/>
</dbReference>
<gene>
    <name evidence="5" type="ORF">DM02DRAFT_346196</name>
</gene>
<dbReference type="AlphaFoldDB" id="A0A2V1DTS2"/>
<evidence type="ECO:0000313" key="6">
    <source>
        <dbReference type="Proteomes" id="UP000244855"/>
    </source>
</evidence>
<feature type="compositionally biased region" description="Polar residues" evidence="3">
    <location>
        <begin position="1"/>
        <end position="21"/>
    </location>
</feature>
<feature type="compositionally biased region" description="Acidic residues" evidence="3">
    <location>
        <begin position="506"/>
        <end position="519"/>
    </location>
</feature>
<keyword evidence="1 2" id="KW-0728">SH3 domain</keyword>
<feature type="compositionally biased region" description="Basic and acidic residues" evidence="3">
    <location>
        <begin position="560"/>
        <end position="574"/>
    </location>
</feature>
<dbReference type="SMART" id="SM00326">
    <property type="entry name" value="SH3"/>
    <property type="match status" value="1"/>
</dbReference>
<dbReference type="PANTHER" id="PTHR47775">
    <property type="entry name" value="BUD SITE SELECTION PROTEIN 14"/>
    <property type="match status" value="1"/>
</dbReference>
<feature type="compositionally biased region" description="Low complexity" evidence="3">
    <location>
        <begin position="924"/>
        <end position="939"/>
    </location>
</feature>
<dbReference type="GO" id="GO:0008104">
    <property type="term" value="P:intracellular protein localization"/>
    <property type="evidence" value="ECO:0007669"/>
    <property type="project" value="TreeGrafter"/>
</dbReference>
<dbReference type="SUPFAM" id="SSF50044">
    <property type="entry name" value="SH3-domain"/>
    <property type="match status" value="1"/>
</dbReference>
<feature type="compositionally biased region" description="Low complexity" evidence="3">
    <location>
        <begin position="950"/>
        <end position="963"/>
    </location>
</feature>
<feature type="compositionally biased region" description="Basic and acidic residues" evidence="3">
    <location>
        <begin position="610"/>
        <end position="620"/>
    </location>
</feature>
<dbReference type="PROSITE" id="PS50002">
    <property type="entry name" value="SH3"/>
    <property type="match status" value="1"/>
</dbReference>
<proteinExistence type="predicted"/>
<sequence>MLTNFGSLTDTLDLQDKSSPTAADHSQHPHPAPLGIGPAAPHQEASLRRVEDERSGEEEALQNGWKAANGSRDNPESEGEPAATQDDKEGDSAAVRLNGGMSGESDDAEMEDADVDEDLDDLDRISSSPSISDGGCFLPSYSTWSERRISPNPRSTPISSSPVESAQECDSSSPYVDTPIHFPLAPPAARRSNGVPAGGVDPKFPYCQSPTPFSYKSPKNKTQSADHHQGEYTWPTTTSGPTNNAPEGNCNTSPRSKHLIAVEQRLQGLRLDSDISLLSEIDDAAVQAMLQPVPSPVSGTLNDSPSQDSIDNGSSRASNALDTEVCKRPNSPLSETGSSSDDNDSWITDSDADSWDDDMDHDDDSNDNSFSKDPRYVDSGWEGICLQDTEDIDFDFVYALHTFVATVEGQANATKGDTMVLLDDSNSYWWLVRVVKDSSIGYLPAEHIETPTERLARLNKHRNIDLSATMLGDTADKPKNPLKKAMRRRHAKTVTWGDNSVVEASDYDYSSDEGGDDELFGGADPTQTQAQQQQAQGEKAEAEQDDNLKVQPLKVNGAKNDGKSKEDAESKESTENAANSDESKNSEEVDDRPLDPKVSRNGTVRNTDSFFKDENTETRKITLTPNLLRDDSSTSTTGSRERGPSLESLEKTGFADKVKDDKKKKEKKPGMLSGLFKRKDKKTKGGPDAHDSDNEKQSEEFGRDSPQSKESEELTRTSSEQSIQRQASKGKLQKSQRSREESPSKTKGILKTESPEPSQVQAPVVAKEPSNDKPVGQPTSTMRLVSPEQDDTSKTAPQENNKTAEIRSRSNSAASKLNPINILKTQQPAEPKPEKVKKAKKRVQLDDFDSEEEGKNNPFADPDKQTQAAKPSEPESSGRLSESPVHVSAADAQAPSKGTEKDQESDSQHPPGLTGDTSSQETNSPISTPTPDDAPSTTAQPNKSGLSAVQTAASPAPGQQPSTSGPPPSRPAPLPQKGIDTSPPDSSETTSLPAWSDQSLRNYLEDGSDIRDMLLVIKDTTGVIPVGNDHPIMSQLFVEETKTVSGLSNELDSLLNGLLEKRMRKASKSASPSPIAAKSSR</sequence>
<evidence type="ECO:0000313" key="5">
    <source>
        <dbReference type="EMBL" id="PVI01469.1"/>
    </source>
</evidence>
<feature type="compositionally biased region" description="Polar residues" evidence="3">
    <location>
        <begin position="865"/>
        <end position="880"/>
    </location>
</feature>
<dbReference type="FunFam" id="2.30.30.40:FF:000035">
    <property type="entry name" value="SH3 domain containing protein"/>
    <property type="match status" value="1"/>
</dbReference>
<feature type="compositionally biased region" description="Polar residues" evidence="3">
    <location>
        <begin position="297"/>
        <end position="321"/>
    </location>
</feature>
<feature type="compositionally biased region" description="Basic and acidic residues" evidence="3">
    <location>
        <begin position="581"/>
        <end position="598"/>
    </location>
</feature>
<feature type="compositionally biased region" description="Polar residues" evidence="3">
    <location>
        <begin position="600"/>
        <end position="609"/>
    </location>
</feature>
<keyword evidence="6" id="KW-1185">Reference proteome</keyword>
<feature type="compositionally biased region" description="Acidic residues" evidence="3">
    <location>
        <begin position="350"/>
        <end position="366"/>
    </location>
</feature>
<feature type="compositionally biased region" description="Basic and acidic residues" evidence="3">
    <location>
        <begin position="898"/>
        <end position="907"/>
    </location>
</feature>
<dbReference type="InterPro" id="IPR001452">
    <property type="entry name" value="SH3_domain"/>
</dbReference>
<feature type="compositionally biased region" description="Basic and acidic residues" evidence="3">
    <location>
        <begin position="639"/>
        <end position="663"/>
    </location>
</feature>
<feature type="compositionally biased region" description="Polar residues" evidence="3">
    <location>
        <begin position="331"/>
        <end position="340"/>
    </location>
</feature>
<dbReference type="GO" id="GO:0015630">
    <property type="term" value="C:microtubule cytoskeleton"/>
    <property type="evidence" value="ECO:0007669"/>
    <property type="project" value="TreeGrafter"/>
</dbReference>
<feature type="compositionally biased region" description="Acidic residues" evidence="3">
    <location>
        <begin position="104"/>
        <end position="121"/>
    </location>
</feature>
<feature type="compositionally biased region" description="Basic and acidic residues" evidence="3">
    <location>
        <begin position="683"/>
        <end position="715"/>
    </location>
</feature>
<feature type="region of interest" description="Disordered" evidence="3">
    <location>
        <begin position="295"/>
        <end position="373"/>
    </location>
</feature>
<protein>
    <recommendedName>
        <fullName evidence="4">SH3 domain-containing protein</fullName>
    </recommendedName>
</protein>
<feature type="compositionally biased region" description="Basic residues" evidence="3">
    <location>
        <begin position="480"/>
        <end position="491"/>
    </location>
</feature>
<feature type="region of interest" description="Disordered" evidence="3">
    <location>
        <begin position="469"/>
        <end position="491"/>
    </location>
</feature>
<feature type="compositionally biased region" description="Polar residues" evidence="3">
    <location>
        <begin position="940"/>
        <end position="949"/>
    </location>
</feature>
<evidence type="ECO:0000256" key="1">
    <source>
        <dbReference type="ARBA" id="ARBA00022443"/>
    </source>
</evidence>
<dbReference type="GO" id="GO:0030950">
    <property type="term" value="P:establishment or maintenance of actin cytoskeleton polarity"/>
    <property type="evidence" value="ECO:0007669"/>
    <property type="project" value="TreeGrafter"/>
</dbReference>
<organism evidence="5 6">
    <name type="scientific">Periconia macrospinosa</name>
    <dbReference type="NCBI Taxonomy" id="97972"/>
    <lineage>
        <taxon>Eukaryota</taxon>
        <taxon>Fungi</taxon>
        <taxon>Dikarya</taxon>
        <taxon>Ascomycota</taxon>
        <taxon>Pezizomycotina</taxon>
        <taxon>Dothideomycetes</taxon>
        <taxon>Pleosporomycetidae</taxon>
        <taxon>Pleosporales</taxon>
        <taxon>Massarineae</taxon>
        <taxon>Periconiaceae</taxon>
        <taxon>Periconia</taxon>
    </lineage>
</organism>
<accession>A0A2V1DTS2</accession>
<dbReference type="EMBL" id="KZ805357">
    <property type="protein sequence ID" value="PVI01469.1"/>
    <property type="molecule type" value="Genomic_DNA"/>
</dbReference>
<feature type="compositionally biased region" description="Polar residues" evidence="3">
    <location>
        <begin position="152"/>
        <end position="175"/>
    </location>
</feature>
<dbReference type="InterPro" id="IPR036028">
    <property type="entry name" value="SH3-like_dom_sf"/>
</dbReference>
<feature type="compositionally biased region" description="Polar residues" evidence="3">
    <location>
        <begin position="234"/>
        <end position="254"/>
    </location>
</feature>
<dbReference type="OrthoDB" id="196165at2759"/>
<dbReference type="STRING" id="97972.A0A2V1DTS2"/>
<dbReference type="PANTHER" id="PTHR47775:SF1">
    <property type="entry name" value="BUD SITE SELECTION PROTEIN 14"/>
    <property type="match status" value="1"/>
</dbReference>
<dbReference type="Gene3D" id="2.30.30.40">
    <property type="entry name" value="SH3 Domains"/>
    <property type="match status" value="1"/>
</dbReference>
<feature type="compositionally biased region" description="Pro residues" evidence="3">
    <location>
        <begin position="964"/>
        <end position="974"/>
    </location>
</feature>